<dbReference type="EMBL" id="JABBWD010000017">
    <property type="protein sequence ID" value="KAG1778149.1"/>
    <property type="molecule type" value="Genomic_DNA"/>
</dbReference>
<sequence length="627" mass="70216">MLKSPRKKSVTPSRPTRRNGSRQTSVKREPPEIDLSAIRPPSPTEDPLLLSARRSASTTRSRLTPVFSSSSPHRHTDVRDTQLGEWTDTESEGEGEYTGHFKTFQVPTKADPPTSGTKARMEQWGRPVSPFPYEARLDRSLPDPEDMELADSENEDMEGNILDALDIESVFEDIVEVPPASDDQSSDPPTSDFQFGIEESEDSDVDVERNVVRITGSDPKAAARAAAILKLHDYDCLLASSKRAAARKSHTTFLSAGVGKRRSSIQSQRTIHREDSTPWCDVEDIMQDITFIEQHTPIKLPLRVSIGHTGERVPRPSSATCPQPRYRPKAGEWRREDWKLLDKCFFEECHVNGVITAPKEVNREAVVMRFQCLAGGHDVVTGLGPPWSWENLLARVDVLIKKRAARADLSTLSFTSFVSPDVSTLANFTSTPISHIPRYRDLFDEASAIDATNVPISTSSYAVNSQPTVVPPHHLAEKTGFFSRLPTWASFLPRRIHIKPDDHSDCPPLPPPPTDIIDRRKPIMTPARKLSERQKPHKHFVNLHHTTPLQKHVQLRRNKPKRLVELRHISPEPIQRVFTGDCQARRSSGSSVKDLIQCFEGTNDPASEGGDIQISTSAMQSRLSWKP</sequence>
<evidence type="ECO:0000313" key="3">
    <source>
        <dbReference type="Proteomes" id="UP000714275"/>
    </source>
</evidence>
<feature type="compositionally biased region" description="Low complexity" evidence="1">
    <location>
        <begin position="48"/>
        <end position="64"/>
    </location>
</feature>
<protein>
    <submittedName>
        <fullName evidence="2">Uncharacterized protein</fullName>
    </submittedName>
</protein>
<feature type="region of interest" description="Disordered" evidence="1">
    <location>
        <begin position="178"/>
        <end position="204"/>
    </location>
</feature>
<proteinExistence type="predicted"/>
<dbReference type="AlphaFoldDB" id="A0A9P6ZWL1"/>
<feature type="region of interest" description="Disordered" evidence="1">
    <location>
        <begin position="1"/>
        <end position="139"/>
    </location>
</feature>
<reference evidence="2" key="1">
    <citation type="journal article" date="2020" name="New Phytol.">
        <title>Comparative genomics reveals dynamic genome evolution in host specialist ectomycorrhizal fungi.</title>
        <authorList>
            <person name="Lofgren L.A."/>
            <person name="Nguyen N.H."/>
            <person name="Vilgalys R."/>
            <person name="Ruytinx J."/>
            <person name="Liao H.L."/>
            <person name="Branco S."/>
            <person name="Kuo A."/>
            <person name="LaButti K."/>
            <person name="Lipzen A."/>
            <person name="Andreopoulos W."/>
            <person name="Pangilinan J."/>
            <person name="Riley R."/>
            <person name="Hundley H."/>
            <person name="Na H."/>
            <person name="Barry K."/>
            <person name="Grigoriev I.V."/>
            <person name="Stajich J.E."/>
            <person name="Kennedy P.G."/>
        </authorList>
    </citation>
    <scope>NUCLEOTIDE SEQUENCE</scope>
    <source>
        <strain evidence="2">DOB743</strain>
    </source>
</reference>
<dbReference type="Proteomes" id="UP000714275">
    <property type="component" value="Unassembled WGS sequence"/>
</dbReference>
<comment type="caution">
    <text evidence="2">The sequence shown here is derived from an EMBL/GenBank/DDBJ whole genome shotgun (WGS) entry which is preliminary data.</text>
</comment>
<organism evidence="2 3">
    <name type="scientific">Suillus placidus</name>
    <dbReference type="NCBI Taxonomy" id="48579"/>
    <lineage>
        <taxon>Eukaryota</taxon>
        <taxon>Fungi</taxon>
        <taxon>Dikarya</taxon>
        <taxon>Basidiomycota</taxon>
        <taxon>Agaricomycotina</taxon>
        <taxon>Agaricomycetes</taxon>
        <taxon>Agaricomycetidae</taxon>
        <taxon>Boletales</taxon>
        <taxon>Suillineae</taxon>
        <taxon>Suillaceae</taxon>
        <taxon>Suillus</taxon>
    </lineage>
</organism>
<feature type="compositionally biased region" description="Basic residues" evidence="1">
    <location>
        <begin position="1"/>
        <end position="20"/>
    </location>
</feature>
<dbReference type="OrthoDB" id="3258279at2759"/>
<evidence type="ECO:0000256" key="1">
    <source>
        <dbReference type="SAM" id="MobiDB-lite"/>
    </source>
</evidence>
<accession>A0A9P6ZWL1</accession>
<evidence type="ECO:0000313" key="2">
    <source>
        <dbReference type="EMBL" id="KAG1778149.1"/>
    </source>
</evidence>
<keyword evidence="3" id="KW-1185">Reference proteome</keyword>
<name>A0A9P6ZWL1_9AGAM</name>
<feature type="compositionally biased region" description="Low complexity" evidence="1">
    <location>
        <begin position="178"/>
        <end position="192"/>
    </location>
</feature>
<gene>
    <name evidence="2" type="ORF">EV702DRAFT_1097276</name>
</gene>